<evidence type="ECO:0000313" key="4">
    <source>
        <dbReference type="Proteomes" id="UP000664654"/>
    </source>
</evidence>
<dbReference type="AlphaFoldDB" id="A0A939ISQ4"/>
<evidence type="ECO:0000313" key="3">
    <source>
        <dbReference type="EMBL" id="MBN7826681.1"/>
    </source>
</evidence>
<organism evidence="3 4">
    <name type="scientific">Bowmanella dokdonensis</name>
    <dbReference type="NCBI Taxonomy" id="751969"/>
    <lineage>
        <taxon>Bacteria</taxon>
        <taxon>Pseudomonadati</taxon>
        <taxon>Pseudomonadota</taxon>
        <taxon>Gammaproteobacteria</taxon>
        <taxon>Alteromonadales</taxon>
        <taxon>Alteromonadaceae</taxon>
        <taxon>Bowmanella</taxon>
    </lineage>
</organism>
<accession>A0A939ISQ4</accession>
<protein>
    <submittedName>
        <fullName evidence="3">Acyltransferase</fullName>
    </submittedName>
</protein>
<keyword evidence="4" id="KW-1185">Reference proteome</keyword>
<evidence type="ECO:0000259" key="2">
    <source>
        <dbReference type="SMART" id="SM00563"/>
    </source>
</evidence>
<keyword evidence="3" id="KW-0012">Acyltransferase</keyword>
<keyword evidence="3" id="KW-0808">Transferase</keyword>
<dbReference type="PANTHER" id="PTHR10983">
    <property type="entry name" value="1-ACYLGLYCEROL-3-PHOSPHATE ACYLTRANSFERASE-RELATED"/>
    <property type="match status" value="1"/>
</dbReference>
<dbReference type="InterPro" id="IPR002123">
    <property type="entry name" value="Plipid/glycerol_acylTrfase"/>
</dbReference>
<keyword evidence="1" id="KW-0472">Membrane</keyword>
<reference evidence="3" key="1">
    <citation type="submission" date="2021-03" db="EMBL/GenBank/DDBJ databases">
        <title>novel species isolated from a fishpond in China.</title>
        <authorList>
            <person name="Lu H."/>
            <person name="Cai Z."/>
        </authorList>
    </citation>
    <scope>NUCLEOTIDE SEQUENCE</scope>
    <source>
        <strain evidence="3">JCM 30855</strain>
    </source>
</reference>
<keyword evidence="1" id="KW-0812">Transmembrane</keyword>
<proteinExistence type="predicted"/>
<sequence length="298" mass="34165">MLSFICAVLIFPLHLGLQIINLAFWGTLIIGLGLIKLLVPLQPVTKALNVLLNTGMSGFALSSVSLINLFNRVEWDYAIEGELKTNRWYLMMSNHLSWLDIILLMHFAKGRVPATKFFIKRELLWMPFVGLGAWALDMPFMRRYSAEFLARNPHLQGKDIESTRKSCQKFRLLPTTVINFVEGTRYTTEKHQTRKSPYAYLLHPKAGGVAFTLATMGNLFDGILDVTILYPDNRQHIMLDMLSGRLTCVVLRARCLPVAQELIGDYQGDARFRDNFQSWLNSLWQQKDSLIKQLLETR</sequence>
<evidence type="ECO:0000256" key="1">
    <source>
        <dbReference type="SAM" id="Phobius"/>
    </source>
</evidence>
<dbReference type="GO" id="GO:0005886">
    <property type="term" value="C:plasma membrane"/>
    <property type="evidence" value="ECO:0007669"/>
    <property type="project" value="TreeGrafter"/>
</dbReference>
<dbReference type="Proteomes" id="UP000664654">
    <property type="component" value="Unassembled WGS sequence"/>
</dbReference>
<comment type="caution">
    <text evidence="3">The sequence shown here is derived from an EMBL/GenBank/DDBJ whole genome shotgun (WGS) entry which is preliminary data.</text>
</comment>
<dbReference type="NCBIfam" id="NF010621">
    <property type="entry name" value="PRK14014.1"/>
    <property type="match status" value="1"/>
</dbReference>
<dbReference type="SMART" id="SM00563">
    <property type="entry name" value="PlsC"/>
    <property type="match status" value="1"/>
</dbReference>
<dbReference type="GO" id="GO:0016746">
    <property type="term" value="F:acyltransferase activity"/>
    <property type="evidence" value="ECO:0007669"/>
    <property type="project" value="UniProtKB-KW"/>
</dbReference>
<feature type="domain" description="Phospholipid/glycerol acyltransferase" evidence="2">
    <location>
        <begin position="89"/>
        <end position="231"/>
    </location>
</feature>
<name>A0A939ISQ4_9ALTE</name>
<dbReference type="PANTHER" id="PTHR10983:SF15">
    <property type="entry name" value="ACYLTRANSFERASE YIHG-RELATED"/>
    <property type="match status" value="1"/>
</dbReference>
<dbReference type="EMBL" id="JAFKCV010000010">
    <property type="protein sequence ID" value="MBN7826681.1"/>
    <property type="molecule type" value="Genomic_DNA"/>
</dbReference>
<dbReference type="RefSeq" id="WP_206574796.1">
    <property type="nucleotide sequence ID" value="NZ_JAFKCV010000010.1"/>
</dbReference>
<keyword evidence="1" id="KW-1133">Transmembrane helix</keyword>
<dbReference type="CDD" id="cd07990">
    <property type="entry name" value="LPLAT_LCLAT1-like"/>
    <property type="match status" value="1"/>
</dbReference>
<dbReference type="SUPFAM" id="SSF69593">
    <property type="entry name" value="Glycerol-3-phosphate (1)-acyltransferase"/>
    <property type="match status" value="1"/>
</dbReference>
<feature type="transmembrane region" description="Helical" evidence="1">
    <location>
        <begin position="7"/>
        <end position="35"/>
    </location>
</feature>
<gene>
    <name evidence="3" type="ORF">J0A66_15705</name>
</gene>
<dbReference type="Pfam" id="PF01553">
    <property type="entry name" value="Acyltransferase"/>
    <property type="match status" value="1"/>
</dbReference>